<accession>A0A401T708</accession>
<proteinExistence type="predicted"/>
<name>A0A401T708_CHIPU</name>
<evidence type="ECO:0000313" key="2">
    <source>
        <dbReference type="Proteomes" id="UP000287033"/>
    </source>
</evidence>
<keyword evidence="2" id="KW-1185">Reference proteome</keyword>
<protein>
    <submittedName>
        <fullName evidence="1">Uncharacterized protein</fullName>
    </submittedName>
</protein>
<evidence type="ECO:0000313" key="1">
    <source>
        <dbReference type="EMBL" id="GCC38420.1"/>
    </source>
</evidence>
<sequence>MVVYEILLGMRQGQDVSLTWARWSMNYGRGLDYETYVDMSECGRRRESYVLVELVFQRDKSVSFPAPRPGYPGLMHFHEERPLLQPILNQFRTPSASTSFQMC</sequence>
<reference evidence="1 2" key="1">
    <citation type="journal article" date="2018" name="Nat. Ecol. Evol.">
        <title>Shark genomes provide insights into elasmobranch evolution and the origin of vertebrates.</title>
        <authorList>
            <person name="Hara Y"/>
            <person name="Yamaguchi K"/>
            <person name="Onimaru K"/>
            <person name="Kadota M"/>
            <person name="Koyanagi M"/>
            <person name="Keeley SD"/>
            <person name="Tatsumi K"/>
            <person name="Tanaka K"/>
            <person name="Motone F"/>
            <person name="Kageyama Y"/>
            <person name="Nozu R"/>
            <person name="Adachi N"/>
            <person name="Nishimura O"/>
            <person name="Nakagawa R"/>
            <person name="Tanegashima C"/>
            <person name="Kiyatake I"/>
            <person name="Matsumoto R"/>
            <person name="Murakumo K"/>
            <person name="Nishida K"/>
            <person name="Terakita A"/>
            <person name="Kuratani S"/>
            <person name="Sato K"/>
            <person name="Hyodo S Kuraku.S."/>
        </authorList>
    </citation>
    <scope>NUCLEOTIDE SEQUENCE [LARGE SCALE GENOMIC DNA]</scope>
</reference>
<dbReference type="EMBL" id="BEZZ01001178">
    <property type="protein sequence ID" value="GCC38420.1"/>
    <property type="molecule type" value="Genomic_DNA"/>
</dbReference>
<organism evidence="1 2">
    <name type="scientific">Chiloscyllium punctatum</name>
    <name type="common">Brownbanded bambooshark</name>
    <name type="synonym">Hemiscyllium punctatum</name>
    <dbReference type="NCBI Taxonomy" id="137246"/>
    <lineage>
        <taxon>Eukaryota</taxon>
        <taxon>Metazoa</taxon>
        <taxon>Chordata</taxon>
        <taxon>Craniata</taxon>
        <taxon>Vertebrata</taxon>
        <taxon>Chondrichthyes</taxon>
        <taxon>Elasmobranchii</taxon>
        <taxon>Galeomorphii</taxon>
        <taxon>Galeoidea</taxon>
        <taxon>Orectolobiformes</taxon>
        <taxon>Hemiscylliidae</taxon>
        <taxon>Chiloscyllium</taxon>
    </lineage>
</organism>
<dbReference type="Proteomes" id="UP000287033">
    <property type="component" value="Unassembled WGS sequence"/>
</dbReference>
<gene>
    <name evidence="1" type="ORF">chiPu_0016934</name>
</gene>
<dbReference type="AlphaFoldDB" id="A0A401T708"/>
<comment type="caution">
    <text evidence="1">The sequence shown here is derived from an EMBL/GenBank/DDBJ whole genome shotgun (WGS) entry which is preliminary data.</text>
</comment>